<accession>A0AAU9T2Y4</accession>
<dbReference type="AlphaFoldDB" id="A0AAU9T2Y4"/>
<gene>
    <name evidence="1" type="ORF">TAV2_LOCUS23618</name>
</gene>
<dbReference type="EMBL" id="OU466863">
    <property type="protein sequence ID" value="CAH2078527.1"/>
    <property type="molecule type" value="Genomic_DNA"/>
</dbReference>
<name>A0AAU9T2Y4_THLAR</name>
<evidence type="ECO:0000313" key="1">
    <source>
        <dbReference type="EMBL" id="CAH2078527.1"/>
    </source>
</evidence>
<proteinExistence type="predicted"/>
<reference evidence="1 2" key="1">
    <citation type="submission" date="2022-03" db="EMBL/GenBank/DDBJ databases">
        <authorList>
            <person name="Nunn A."/>
            <person name="Chopra R."/>
            <person name="Nunn A."/>
            <person name="Contreras Garrido A."/>
        </authorList>
    </citation>
    <scope>NUCLEOTIDE SEQUENCE [LARGE SCALE GENOMIC DNA]</scope>
</reference>
<organism evidence="1 2">
    <name type="scientific">Thlaspi arvense</name>
    <name type="common">Field penny-cress</name>
    <dbReference type="NCBI Taxonomy" id="13288"/>
    <lineage>
        <taxon>Eukaryota</taxon>
        <taxon>Viridiplantae</taxon>
        <taxon>Streptophyta</taxon>
        <taxon>Embryophyta</taxon>
        <taxon>Tracheophyta</taxon>
        <taxon>Spermatophyta</taxon>
        <taxon>Magnoliopsida</taxon>
        <taxon>eudicotyledons</taxon>
        <taxon>Gunneridae</taxon>
        <taxon>Pentapetalae</taxon>
        <taxon>rosids</taxon>
        <taxon>malvids</taxon>
        <taxon>Brassicales</taxon>
        <taxon>Brassicaceae</taxon>
        <taxon>Thlaspideae</taxon>
        <taxon>Thlaspi</taxon>
    </lineage>
</organism>
<dbReference type="Proteomes" id="UP000836841">
    <property type="component" value="Chromosome 7"/>
</dbReference>
<evidence type="ECO:0000313" key="2">
    <source>
        <dbReference type="Proteomes" id="UP000836841"/>
    </source>
</evidence>
<sequence length="116" mass="12871">HKFFAFPKLPSSPLSLSFLSPMASVALLRSIGRRELHAASFSAFKFSSASADGRRQSSGYMELKISSPLRPVKAEWESLLLRVRVNWVKANVLGPKGDNDRVICFTVVGYGLWLSQ</sequence>
<feature type="non-terminal residue" evidence="1">
    <location>
        <position position="116"/>
    </location>
</feature>
<protein>
    <submittedName>
        <fullName evidence="1">Uncharacterized protein</fullName>
    </submittedName>
</protein>
<keyword evidence="2" id="KW-1185">Reference proteome</keyword>